<dbReference type="PROSITE" id="PS50109">
    <property type="entry name" value="HIS_KIN"/>
    <property type="match status" value="1"/>
</dbReference>
<dbReference type="EC" id="2.7.13.3" evidence="3"/>
<feature type="domain" description="Histidine kinase" evidence="11">
    <location>
        <begin position="255"/>
        <end position="457"/>
    </location>
</feature>
<feature type="transmembrane region" description="Helical" evidence="10">
    <location>
        <begin position="61"/>
        <end position="80"/>
    </location>
</feature>
<dbReference type="SMART" id="SM00091">
    <property type="entry name" value="PAS"/>
    <property type="match status" value="1"/>
</dbReference>
<keyword evidence="14" id="KW-1185">Reference proteome</keyword>
<dbReference type="PROSITE" id="PS50885">
    <property type="entry name" value="HAMP"/>
    <property type="match status" value="1"/>
</dbReference>
<evidence type="ECO:0000259" key="12">
    <source>
        <dbReference type="PROSITE" id="PS50885"/>
    </source>
</evidence>
<dbReference type="RefSeq" id="WP_323249186.1">
    <property type="nucleotide sequence ID" value="NZ_JAYFUL010000014.1"/>
</dbReference>
<feature type="transmembrane region" description="Helical" evidence="10">
    <location>
        <begin position="36"/>
        <end position="55"/>
    </location>
</feature>
<proteinExistence type="predicted"/>
<organism evidence="13 14">
    <name type="scientific">Arcicella aquatica</name>
    <dbReference type="NCBI Taxonomy" id="217141"/>
    <lineage>
        <taxon>Bacteria</taxon>
        <taxon>Pseudomonadati</taxon>
        <taxon>Bacteroidota</taxon>
        <taxon>Cytophagia</taxon>
        <taxon>Cytophagales</taxon>
        <taxon>Flectobacillaceae</taxon>
        <taxon>Arcicella</taxon>
    </lineage>
</organism>
<name>A0ABU5QME7_9BACT</name>
<evidence type="ECO:0000313" key="13">
    <source>
        <dbReference type="EMBL" id="MEA5258236.1"/>
    </source>
</evidence>
<evidence type="ECO:0000256" key="10">
    <source>
        <dbReference type="SAM" id="Phobius"/>
    </source>
</evidence>
<dbReference type="EMBL" id="JAYFUL010000014">
    <property type="protein sequence ID" value="MEA5258236.1"/>
    <property type="molecule type" value="Genomic_DNA"/>
</dbReference>
<dbReference type="GO" id="GO:0005524">
    <property type="term" value="F:ATP binding"/>
    <property type="evidence" value="ECO:0007669"/>
    <property type="project" value="UniProtKB-KW"/>
</dbReference>
<dbReference type="Gene3D" id="1.10.287.130">
    <property type="match status" value="1"/>
</dbReference>
<dbReference type="Pfam" id="PF02518">
    <property type="entry name" value="HATPase_c"/>
    <property type="match status" value="1"/>
</dbReference>
<keyword evidence="10" id="KW-0812">Transmembrane</keyword>
<evidence type="ECO:0000256" key="8">
    <source>
        <dbReference type="ARBA" id="ARBA00022840"/>
    </source>
</evidence>
<dbReference type="InterPro" id="IPR003594">
    <property type="entry name" value="HATPase_dom"/>
</dbReference>
<comment type="subcellular location">
    <subcellularLocation>
        <location evidence="2">Membrane</location>
    </subcellularLocation>
</comment>
<evidence type="ECO:0000256" key="9">
    <source>
        <dbReference type="ARBA" id="ARBA00023012"/>
    </source>
</evidence>
<keyword evidence="7" id="KW-0418">Kinase</keyword>
<dbReference type="InterPro" id="IPR005467">
    <property type="entry name" value="His_kinase_dom"/>
</dbReference>
<dbReference type="SMART" id="SM00387">
    <property type="entry name" value="HATPase_c"/>
    <property type="match status" value="1"/>
</dbReference>
<keyword evidence="10" id="KW-1133">Transmembrane helix</keyword>
<dbReference type="PANTHER" id="PTHR43065">
    <property type="entry name" value="SENSOR HISTIDINE KINASE"/>
    <property type="match status" value="1"/>
</dbReference>
<feature type="domain" description="HAMP" evidence="12">
    <location>
        <begin position="81"/>
        <end position="133"/>
    </location>
</feature>
<reference evidence="13 14" key="1">
    <citation type="submission" date="2023-12" db="EMBL/GenBank/DDBJ databases">
        <title>Novel species of the genus Arcicella isolated from rivers.</title>
        <authorList>
            <person name="Lu H."/>
        </authorList>
    </citation>
    <scope>NUCLEOTIDE SEQUENCE [LARGE SCALE GENOMIC DNA]</scope>
    <source>
        <strain evidence="13 14">LMG 21963</strain>
    </source>
</reference>
<keyword evidence="5" id="KW-0808">Transferase</keyword>
<accession>A0ABU5QME7</accession>
<dbReference type="Gene3D" id="6.10.340.10">
    <property type="match status" value="1"/>
</dbReference>
<dbReference type="SUPFAM" id="SSF55874">
    <property type="entry name" value="ATPase domain of HSP90 chaperone/DNA topoisomerase II/histidine kinase"/>
    <property type="match status" value="1"/>
</dbReference>
<evidence type="ECO:0000256" key="1">
    <source>
        <dbReference type="ARBA" id="ARBA00000085"/>
    </source>
</evidence>
<evidence type="ECO:0000256" key="4">
    <source>
        <dbReference type="ARBA" id="ARBA00022553"/>
    </source>
</evidence>
<dbReference type="SUPFAM" id="SSF55785">
    <property type="entry name" value="PYP-like sensor domain (PAS domain)"/>
    <property type="match status" value="1"/>
</dbReference>
<dbReference type="InterPro" id="IPR036890">
    <property type="entry name" value="HATPase_C_sf"/>
</dbReference>
<keyword evidence="9" id="KW-0902">Two-component regulatory system</keyword>
<comment type="caution">
    <text evidence="13">The sequence shown here is derived from an EMBL/GenBank/DDBJ whole genome shotgun (WGS) entry which is preliminary data.</text>
</comment>
<evidence type="ECO:0000256" key="2">
    <source>
        <dbReference type="ARBA" id="ARBA00004370"/>
    </source>
</evidence>
<keyword evidence="4" id="KW-0597">Phosphoprotein</keyword>
<evidence type="ECO:0000256" key="5">
    <source>
        <dbReference type="ARBA" id="ARBA00022679"/>
    </source>
</evidence>
<evidence type="ECO:0000256" key="6">
    <source>
        <dbReference type="ARBA" id="ARBA00022741"/>
    </source>
</evidence>
<comment type="catalytic activity">
    <reaction evidence="1">
        <text>ATP + protein L-histidine = ADP + protein N-phospho-L-histidine.</text>
        <dbReference type="EC" id="2.7.13.3"/>
    </reaction>
</comment>
<dbReference type="Gene3D" id="3.30.565.10">
    <property type="entry name" value="Histidine kinase-like ATPase, C-terminal domain"/>
    <property type="match status" value="1"/>
</dbReference>
<dbReference type="InterPro" id="IPR003660">
    <property type="entry name" value="HAMP_dom"/>
</dbReference>
<evidence type="ECO:0000259" key="11">
    <source>
        <dbReference type="PROSITE" id="PS50109"/>
    </source>
</evidence>
<dbReference type="InterPro" id="IPR000014">
    <property type="entry name" value="PAS"/>
</dbReference>
<dbReference type="Proteomes" id="UP001304671">
    <property type="component" value="Unassembled WGS sequence"/>
</dbReference>
<keyword evidence="6" id="KW-0547">Nucleotide-binding</keyword>
<evidence type="ECO:0000313" key="14">
    <source>
        <dbReference type="Proteomes" id="UP001304671"/>
    </source>
</evidence>
<gene>
    <name evidence="13" type="ORF">VB264_10635</name>
</gene>
<evidence type="ECO:0000256" key="3">
    <source>
        <dbReference type="ARBA" id="ARBA00012438"/>
    </source>
</evidence>
<dbReference type="InterPro" id="IPR035965">
    <property type="entry name" value="PAS-like_dom_sf"/>
</dbReference>
<evidence type="ECO:0000256" key="7">
    <source>
        <dbReference type="ARBA" id="ARBA00022777"/>
    </source>
</evidence>
<dbReference type="PANTHER" id="PTHR43065:SF10">
    <property type="entry name" value="PEROXIDE STRESS-ACTIVATED HISTIDINE KINASE MAK3"/>
    <property type="match status" value="1"/>
</dbReference>
<keyword evidence="8 13" id="KW-0067">ATP-binding</keyword>
<protein>
    <recommendedName>
        <fullName evidence="3">histidine kinase</fullName>
        <ecNumber evidence="3">2.7.13.3</ecNumber>
    </recommendedName>
</protein>
<keyword evidence="10" id="KW-0472">Membrane</keyword>
<sequence length="457" mass="52316">MKITNSFIHNSLNYNKITQSQLTHSLNKNLSLKVKYIIFVTLIHAVIIFLTFRLLNEDKLYFILSEVLILGSIIIAVLLYRDFIQPLKFLLIGAEAIKDQDFSVKFKRVGKYEMDELIGVYNAMIDQLRQERLQVVEQHFFLEKLIQASPIAIIILDFDGNIVKTNPKAQELFTLPEYLPNTLPLSQIAHPIIPHLILLENKEAQTVQLNGLATYKIQRSFFMDRGFARPFLLIEELTTEILATEKKAYGKVIRMMAHEVNNSIGAVNSILEVTKKYIEEEDLSNALRVATERNDRLNLFMRRFADIVRLPLPNKEERNIASLVKNTVQLMRLQIEQKGILIISNYKGEGKPILIDVGQIEQVLVNVLKNAIEACEGSSDKTITIDVDEYQIIIANNGKPIPKAIEQQLFTPFFSDKPEGQGIGLMLCREILNNHGFNFSLQTKPDGWTAFVIEYRL</sequence>